<reference evidence="4 5" key="1">
    <citation type="journal article" date="2018" name="Mol. Plant">
        <title>The genome of Artemisia annua provides insight into the evolution of Asteraceae family and artemisinin biosynthesis.</title>
        <authorList>
            <person name="Shen Q."/>
            <person name="Zhang L."/>
            <person name="Liao Z."/>
            <person name="Wang S."/>
            <person name="Yan T."/>
            <person name="Shi P."/>
            <person name="Liu M."/>
            <person name="Fu X."/>
            <person name="Pan Q."/>
            <person name="Wang Y."/>
            <person name="Lv Z."/>
            <person name="Lu X."/>
            <person name="Zhang F."/>
            <person name="Jiang W."/>
            <person name="Ma Y."/>
            <person name="Chen M."/>
            <person name="Hao X."/>
            <person name="Li L."/>
            <person name="Tang Y."/>
            <person name="Lv G."/>
            <person name="Zhou Y."/>
            <person name="Sun X."/>
            <person name="Brodelius P.E."/>
            <person name="Rose J.K.C."/>
            <person name="Tang K."/>
        </authorList>
    </citation>
    <scope>NUCLEOTIDE SEQUENCE [LARGE SCALE GENOMIC DNA]</scope>
    <source>
        <strain evidence="5">cv. Huhao1</strain>
        <tissue evidence="4">Leaf</tissue>
    </source>
</reference>
<gene>
    <name evidence="4" type="ORF">CTI12_AA340290</name>
</gene>
<evidence type="ECO:0000256" key="1">
    <source>
        <dbReference type="ARBA" id="ARBA00010394"/>
    </source>
</evidence>
<name>A0A2U1MU53_ARTAN</name>
<dbReference type="OrthoDB" id="1935265at2759"/>
<keyword evidence="5" id="KW-1185">Reference proteome</keyword>
<dbReference type="STRING" id="35608.A0A2U1MU53"/>
<organism evidence="4 5">
    <name type="scientific">Artemisia annua</name>
    <name type="common">Sweet wormwood</name>
    <dbReference type="NCBI Taxonomy" id="35608"/>
    <lineage>
        <taxon>Eukaryota</taxon>
        <taxon>Viridiplantae</taxon>
        <taxon>Streptophyta</taxon>
        <taxon>Embryophyta</taxon>
        <taxon>Tracheophyta</taxon>
        <taxon>Spermatophyta</taxon>
        <taxon>Magnoliopsida</taxon>
        <taxon>eudicotyledons</taxon>
        <taxon>Gunneridae</taxon>
        <taxon>Pentapetalae</taxon>
        <taxon>asterids</taxon>
        <taxon>campanulids</taxon>
        <taxon>Asterales</taxon>
        <taxon>Asteraceae</taxon>
        <taxon>Asteroideae</taxon>
        <taxon>Anthemideae</taxon>
        <taxon>Artemisiinae</taxon>
        <taxon>Artemisia</taxon>
    </lineage>
</organism>
<evidence type="ECO:0000313" key="5">
    <source>
        <dbReference type="Proteomes" id="UP000245207"/>
    </source>
</evidence>
<protein>
    <submittedName>
        <fullName evidence="4">Uncharacterized protein</fullName>
    </submittedName>
</protein>
<dbReference type="InterPro" id="IPR032413">
    <property type="entry name" value="Arm_3"/>
</dbReference>
<evidence type="ECO:0000256" key="2">
    <source>
        <dbReference type="ARBA" id="ARBA00022448"/>
    </source>
</evidence>
<evidence type="ECO:0000256" key="3">
    <source>
        <dbReference type="ARBA" id="ARBA00022927"/>
    </source>
</evidence>
<comment type="caution">
    <text evidence="4">The sequence shown here is derived from an EMBL/GenBank/DDBJ whole genome shotgun (WGS) entry which is preliminary data.</text>
</comment>
<dbReference type="SUPFAM" id="SSF48371">
    <property type="entry name" value="ARM repeat"/>
    <property type="match status" value="1"/>
</dbReference>
<dbReference type="Gene3D" id="1.25.10.10">
    <property type="entry name" value="Leucine-rich Repeat Variant"/>
    <property type="match status" value="1"/>
</dbReference>
<sequence length="311" mass="35101">MIRCMQPSFPHPGMRSSKVCVKKIKPVIQKGVPEFKLTSMKKNKITTKENLQKINVNAIVMIIGHPLGATVLIFKVSGEERVTWKWASSMDEVLEEEGVIKYACKLIGATYPQKSEPRTIRCNKSTTQLGGYERYTFELPSNISEIRAGEAFKITNDIVKYFTCTARFDTQVAIATHYIKMGQFGVTSNQTDLLKKVIYLVSKYSFSNFLQLAVALEINGKKMYLVSQGCITPLCDLLIWLDPSIVTVSIQGLKNILKVGELEKNLGNSDEVNFYAQLIDDAEGMEKIENLQSHDNNDFLILFIVPEQVRK</sequence>
<dbReference type="EMBL" id="PKPP01004355">
    <property type="protein sequence ID" value="PWA64777.1"/>
    <property type="molecule type" value="Genomic_DNA"/>
</dbReference>
<dbReference type="GO" id="GO:0015031">
    <property type="term" value="P:protein transport"/>
    <property type="evidence" value="ECO:0007669"/>
    <property type="project" value="UniProtKB-KW"/>
</dbReference>
<evidence type="ECO:0000313" key="4">
    <source>
        <dbReference type="EMBL" id="PWA64777.1"/>
    </source>
</evidence>
<proteinExistence type="inferred from homology"/>
<dbReference type="InterPro" id="IPR016024">
    <property type="entry name" value="ARM-type_fold"/>
</dbReference>
<dbReference type="AlphaFoldDB" id="A0A2U1MU53"/>
<accession>A0A2U1MU53</accession>
<comment type="similarity">
    <text evidence="1">Belongs to the importin alpha family.</text>
</comment>
<keyword evidence="3" id="KW-0653">Protein transport</keyword>
<dbReference type="Proteomes" id="UP000245207">
    <property type="component" value="Unassembled WGS sequence"/>
</dbReference>
<dbReference type="Pfam" id="PF16186">
    <property type="entry name" value="Arm_3"/>
    <property type="match status" value="1"/>
</dbReference>
<keyword evidence="2" id="KW-0813">Transport</keyword>
<dbReference type="InterPro" id="IPR011989">
    <property type="entry name" value="ARM-like"/>
</dbReference>
<dbReference type="PANTHER" id="PTHR23316">
    <property type="entry name" value="IMPORTIN ALPHA"/>
    <property type="match status" value="1"/>
</dbReference>